<dbReference type="Gene3D" id="1.10.1900.40">
    <property type="entry name" value="Acidic terminal segments, variant surface antigen of PfEMP1"/>
    <property type="match status" value="1"/>
</dbReference>
<reference evidence="2 3" key="1">
    <citation type="journal article" date="2016" name="Nat. Commun.">
        <title>Genomes of cryptic chimpanzee Plasmodium species reveal key evolutionary events leading to human malaria.</title>
        <authorList>
            <person name="Sundararaman S.A."/>
            <person name="Plenderleith L.J."/>
            <person name="Liu W."/>
            <person name="Loy D.E."/>
            <person name="Learn G.H."/>
            <person name="Li Y."/>
            <person name="Shaw K.S."/>
            <person name="Ayouba A."/>
            <person name="Peeters M."/>
            <person name="Speede S."/>
            <person name="Shaw G.M."/>
            <person name="Bushman F.D."/>
            <person name="Brisson D."/>
            <person name="Rayner J.C."/>
            <person name="Sharp P.M."/>
            <person name="Hahn B.H."/>
        </authorList>
    </citation>
    <scope>NUCLEOTIDE SEQUENCE [LARGE SCALE GENOMIC DNA]</scope>
    <source>
        <strain evidence="2 3">SY75</strain>
    </source>
</reference>
<feature type="domain" description="Plasmodium falciparum erythrocyte membrane protein 1 acidic terminal segment" evidence="1">
    <location>
        <begin position="5"/>
        <end position="196"/>
    </location>
</feature>
<evidence type="ECO:0000313" key="3">
    <source>
        <dbReference type="Proteomes" id="UP000076004"/>
    </source>
</evidence>
<dbReference type="VEuPathDB" id="PlasmoDB:PGABG01_1239000"/>
<gene>
    <name evidence="2" type="ORF">PGSY75_0045100</name>
</gene>
<accession>A0A151L233</accession>
<dbReference type="InterPro" id="IPR029211">
    <property type="entry name" value="PfEMP1_ATS"/>
</dbReference>
<protein>
    <submittedName>
        <fullName evidence="2">Putative EMP1-like protein</fullName>
    </submittedName>
</protein>
<feature type="non-terminal residue" evidence="2">
    <location>
        <position position="1"/>
    </location>
</feature>
<dbReference type="Pfam" id="PF15445">
    <property type="entry name" value="ATS"/>
    <property type="match status" value="1"/>
</dbReference>
<dbReference type="InterPro" id="IPR044932">
    <property type="entry name" value="PfEMP1_ATS_sf"/>
</dbReference>
<dbReference type="VEuPathDB" id="PlasmoDB:PGSY75_0045100"/>
<name>A0A151L233_9APIC</name>
<dbReference type="RefSeq" id="XP_018638653.1">
    <property type="nucleotide sequence ID" value="XM_018783565.1"/>
</dbReference>
<dbReference type="AlphaFoldDB" id="A0A151L233"/>
<dbReference type="GeneID" id="29774180"/>
<proteinExistence type="predicted"/>
<sequence length="204" mass="24085">QPNILPNNMEEKPFITSIQDRFLDNSHEEVIYNIDWNIPKQNEITNNSIDDLKCVSSNDKYSGMDLINDSLNSDQHIDIYDELLKRKENELFGAKHPKNTSTKSVSKQIYYDPINNQIDLYHKWLDRHRDMCNQWNNKEDILNKLNEEWEKENNINYHIIYNTSNYIINNINNKSNLSNANVSMEINMNQFNVTNTDVLNANIS</sequence>
<dbReference type="KEGG" id="pgab:PGSY75_0045100"/>
<evidence type="ECO:0000259" key="1">
    <source>
        <dbReference type="Pfam" id="PF15445"/>
    </source>
</evidence>
<dbReference type="FunFam" id="1.10.1900.40:FF:000001">
    <property type="entry name" value="Erythrocyte membrane protein 1"/>
    <property type="match status" value="1"/>
</dbReference>
<evidence type="ECO:0000313" key="2">
    <source>
        <dbReference type="EMBL" id="KYN92927.1"/>
    </source>
</evidence>
<organism evidence="2 3">
    <name type="scientific">Plasmodium gaboni</name>
    <dbReference type="NCBI Taxonomy" id="647221"/>
    <lineage>
        <taxon>Eukaryota</taxon>
        <taxon>Sar</taxon>
        <taxon>Alveolata</taxon>
        <taxon>Apicomplexa</taxon>
        <taxon>Aconoidasida</taxon>
        <taxon>Haemosporida</taxon>
        <taxon>Plasmodiidae</taxon>
        <taxon>Plasmodium</taxon>
        <taxon>Plasmodium (Laverania)</taxon>
    </lineage>
</organism>
<dbReference type="EMBL" id="LVLB01000449">
    <property type="protein sequence ID" value="KYN92927.1"/>
    <property type="molecule type" value="Genomic_DNA"/>
</dbReference>
<comment type="caution">
    <text evidence="2">The sequence shown here is derived from an EMBL/GenBank/DDBJ whole genome shotgun (WGS) entry which is preliminary data.</text>
</comment>
<dbReference type="Proteomes" id="UP000076004">
    <property type="component" value="Unassembled WGS sequence"/>
</dbReference>